<comment type="caution">
    <text evidence="1">The sequence shown here is derived from an EMBL/GenBank/DDBJ whole genome shotgun (WGS) entry which is preliminary data.</text>
</comment>
<dbReference type="HOGENOM" id="CLU_885136_0_0_11"/>
<protein>
    <submittedName>
        <fullName evidence="1">Uncharacterized protein</fullName>
    </submittedName>
</protein>
<gene>
    <name evidence="1" type="ORF">MVAC_29648</name>
</gene>
<keyword evidence="2" id="KW-1185">Reference proteome</keyword>
<reference evidence="1 2" key="1">
    <citation type="journal article" date="2012" name="J. Bacteriol.">
        <title>Complete Genome Sequence of Mycobacterium vaccae Type Strain ATCC 25954.</title>
        <authorList>
            <person name="Ho Y.S."/>
            <person name="Adroub S.A."/>
            <person name="Abadi M."/>
            <person name="Al Alwan B."/>
            <person name="Alkhateeb R."/>
            <person name="Gao G."/>
            <person name="Ragab A."/>
            <person name="Ali S."/>
            <person name="van Soolingen D."/>
            <person name="Bitter W."/>
            <person name="Pain A."/>
            <person name="Abdallah A.M."/>
        </authorList>
    </citation>
    <scope>NUCLEOTIDE SEQUENCE [LARGE SCALE GENOMIC DNA]</scope>
    <source>
        <strain evidence="1 2">ATCC 25954</strain>
    </source>
</reference>
<dbReference type="Proteomes" id="UP000006072">
    <property type="component" value="Unassembled WGS sequence"/>
</dbReference>
<sequence length="314" mass="34728">MATAESQGERLARLRARLDELPDPDIQSAEELDRAESVKAARHFGFDAPAFRTSVKLRFFGEGVKGNDLRGSIAGALIGGVSEVVDAAARSVKIPKEFAELYLSPVVAPGSTIVELFGPEPATPPQDKLDSEIDDSPIDAIISYVFALLYRVNSVPLEELAGIDLEVNRQLGMKLFTLSKDLIDSQVDMTIIWTRPRGTSRTENFTRATAAGFRALLDVEKTESVPRTEQGKLKQISTDGQIGFEYVEKNNKFRFITLDNDTIGEEDLRDLWATEVLLSWTEDTTSHPRRTYTKVTRTVTGVERVVQPPSPSVD</sequence>
<evidence type="ECO:0000313" key="1">
    <source>
        <dbReference type="EMBL" id="EJZ04249.1"/>
    </source>
</evidence>
<dbReference type="RefSeq" id="WP_003934080.1">
    <property type="nucleotide sequence ID" value="NZ_JH814713.1"/>
</dbReference>
<dbReference type="EMBL" id="ALQA01000133">
    <property type="protein sequence ID" value="EJZ04249.1"/>
    <property type="molecule type" value="Genomic_DNA"/>
</dbReference>
<proteinExistence type="predicted"/>
<evidence type="ECO:0000313" key="2">
    <source>
        <dbReference type="Proteomes" id="UP000006072"/>
    </source>
</evidence>
<name>K0UZS3_MYCVA</name>
<dbReference type="AlphaFoldDB" id="K0UZS3"/>
<organism evidence="1 2">
    <name type="scientific">Mycolicibacterium vaccae ATCC 25954</name>
    <dbReference type="NCBI Taxonomy" id="1194972"/>
    <lineage>
        <taxon>Bacteria</taxon>
        <taxon>Bacillati</taxon>
        <taxon>Actinomycetota</taxon>
        <taxon>Actinomycetes</taxon>
        <taxon>Mycobacteriales</taxon>
        <taxon>Mycobacteriaceae</taxon>
        <taxon>Mycolicibacterium</taxon>
    </lineage>
</organism>
<accession>K0UZS3</accession>